<dbReference type="Gene3D" id="3.40.630.10">
    <property type="entry name" value="Zn peptidases"/>
    <property type="match status" value="2"/>
</dbReference>
<dbReference type="GO" id="GO:0009089">
    <property type="term" value="P:lysine biosynthetic process via diaminopimelate"/>
    <property type="evidence" value="ECO:0007669"/>
    <property type="project" value="UniProtKB-UniRule"/>
</dbReference>
<dbReference type="GO" id="GO:0009014">
    <property type="term" value="F:succinyl-diaminopimelate desuccinylase activity"/>
    <property type="evidence" value="ECO:0007669"/>
    <property type="project" value="UniProtKB-UniRule"/>
</dbReference>
<evidence type="ECO:0000256" key="13">
    <source>
        <dbReference type="ARBA" id="ARBA00031891"/>
    </source>
</evidence>
<dbReference type="Pfam" id="PF07687">
    <property type="entry name" value="M20_dimer"/>
    <property type="match status" value="1"/>
</dbReference>
<evidence type="ECO:0000256" key="11">
    <source>
        <dbReference type="ARBA" id="ARBA00023154"/>
    </source>
</evidence>
<dbReference type="PANTHER" id="PTHR43808">
    <property type="entry name" value="ACETYLORNITHINE DEACETYLASE"/>
    <property type="match status" value="1"/>
</dbReference>
<comment type="subunit">
    <text evidence="3 15">Homodimer.</text>
</comment>
<dbReference type="PROSITE" id="PS00758">
    <property type="entry name" value="ARGE_DAPE_CPG2_1"/>
    <property type="match status" value="1"/>
</dbReference>
<comment type="catalytic activity">
    <reaction evidence="14 15">
        <text>N-succinyl-(2S,6S)-2,6-diaminopimelate + H2O = (2S,6S)-2,6-diaminopimelate + succinate</text>
        <dbReference type="Rhea" id="RHEA:22608"/>
        <dbReference type="ChEBI" id="CHEBI:15377"/>
        <dbReference type="ChEBI" id="CHEBI:30031"/>
        <dbReference type="ChEBI" id="CHEBI:57609"/>
        <dbReference type="ChEBI" id="CHEBI:58087"/>
        <dbReference type="EC" id="3.5.1.18"/>
    </reaction>
</comment>
<keyword evidence="9 15" id="KW-0862">Zinc</keyword>
<comment type="similarity">
    <text evidence="2 15">Belongs to the peptidase M20A family. DapE subfamily.</text>
</comment>
<name>A0A934MFW9_9HYPH</name>
<evidence type="ECO:0000256" key="14">
    <source>
        <dbReference type="ARBA" id="ARBA00051301"/>
    </source>
</evidence>
<dbReference type="InterPro" id="IPR002933">
    <property type="entry name" value="Peptidase_M20"/>
</dbReference>
<dbReference type="InterPro" id="IPR011650">
    <property type="entry name" value="Peptidase_M20_dimer"/>
</dbReference>
<feature type="binding site" evidence="15">
    <location>
        <position position="164"/>
    </location>
    <ligand>
        <name>Zn(2+)</name>
        <dbReference type="ChEBI" id="CHEBI:29105"/>
        <label>1</label>
    </ligand>
</feature>
<feature type="binding site" evidence="15">
    <location>
        <position position="104"/>
    </location>
    <ligand>
        <name>Zn(2+)</name>
        <dbReference type="ChEBI" id="CHEBI:29105"/>
        <label>1</label>
    </ligand>
</feature>
<dbReference type="HAMAP" id="MF_01690">
    <property type="entry name" value="DapE"/>
    <property type="match status" value="1"/>
</dbReference>
<dbReference type="GO" id="GO:0050897">
    <property type="term" value="F:cobalt ion binding"/>
    <property type="evidence" value="ECO:0007669"/>
    <property type="project" value="UniProtKB-UniRule"/>
</dbReference>
<feature type="binding site" evidence="15">
    <location>
        <position position="71"/>
    </location>
    <ligand>
        <name>Zn(2+)</name>
        <dbReference type="ChEBI" id="CHEBI:29105"/>
        <label>1</label>
    </ligand>
</feature>
<gene>
    <name evidence="15 17" type="primary">dapE</name>
    <name evidence="17" type="ORF">JCR33_06735</name>
</gene>
<dbReference type="SUPFAM" id="SSF53187">
    <property type="entry name" value="Zn-dependent exopeptidases"/>
    <property type="match status" value="1"/>
</dbReference>
<keyword evidence="10 15" id="KW-0220">Diaminopimelate biosynthesis</keyword>
<evidence type="ECO:0000256" key="6">
    <source>
        <dbReference type="ARBA" id="ARBA00022605"/>
    </source>
</evidence>
<evidence type="ECO:0000256" key="12">
    <source>
        <dbReference type="ARBA" id="ARBA00023285"/>
    </source>
</evidence>
<sequence>MSTDPLPLAEALIRAESVTPAGPEVFDIVERTLAGAGFAVERMSFASEGTTPVENLFATRGSGRHLAFAGHVDVVPPGAVADWTHPPFSAAIDGDTLYGRGAQDMKGAVAAMIAAALDWAAADGPGQISFLITGDEEGVAINGTMPLLEWAAAHTRFDAAIVGEPTARAVLGDTIKIGRRGSLSAAVTVEGKQGHVAYQERAENPVPALLAIGTALNLPLDEGSEHFAPTNLEIVSVDVGNPSWNVIPPRASLRFNVRFNDHWTFPTLQAELTRRIEEAAAGARVSIAWEPFLSDCFLTRDEALVAAVTDAVEQATGVRPEATTGGGTSDARFIKNYCPVVEFGGVGSTMHQVDERTSVTELRTLANAYRAIIAAVLSA</sequence>
<keyword evidence="8 15" id="KW-0378">Hydrolase</keyword>
<dbReference type="GO" id="GO:0008777">
    <property type="term" value="F:acetylornithine deacetylase activity"/>
    <property type="evidence" value="ECO:0007669"/>
    <property type="project" value="TreeGrafter"/>
</dbReference>
<evidence type="ECO:0000256" key="2">
    <source>
        <dbReference type="ARBA" id="ARBA00006746"/>
    </source>
</evidence>
<evidence type="ECO:0000313" key="18">
    <source>
        <dbReference type="Proteomes" id="UP000609531"/>
    </source>
</evidence>
<keyword evidence="18" id="KW-1185">Reference proteome</keyword>
<evidence type="ECO:0000256" key="9">
    <source>
        <dbReference type="ARBA" id="ARBA00022833"/>
    </source>
</evidence>
<evidence type="ECO:0000256" key="1">
    <source>
        <dbReference type="ARBA" id="ARBA00005130"/>
    </source>
</evidence>
<evidence type="ECO:0000256" key="3">
    <source>
        <dbReference type="ARBA" id="ARBA00011738"/>
    </source>
</evidence>
<comment type="pathway">
    <text evidence="1 15">Amino-acid biosynthesis; L-lysine biosynthesis via DAP pathway; LL-2,6-diaminopimelate from (S)-tetrahydrodipicolinate (succinylase route): step 3/3.</text>
</comment>
<feature type="domain" description="Peptidase M20 dimerisation" evidence="16">
    <location>
        <begin position="177"/>
        <end position="281"/>
    </location>
</feature>
<dbReference type="Pfam" id="PF01546">
    <property type="entry name" value="Peptidase_M20"/>
    <property type="match status" value="1"/>
</dbReference>
<feature type="binding site" evidence="15">
    <location>
        <position position="104"/>
    </location>
    <ligand>
        <name>Zn(2+)</name>
        <dbReference type="ChEBI" id="CHEBI:29105"/>
        <label>2</label>
    </ligand>
</feature>
<feature type="active site" description="Proton acceptor" evidence="15">
    <location>
        <position position="136"/>
    </location>
</feature>
<feature type="binding site" evidence="15">
    <location>
        <position position="137"/>
    </location>
    <ligand>
        <name>Zn(2+)</name>
        <dbReference type="ChEBI" id="CHEBI:29105"/>
        <label>2</label>
    </ligand>
</feature>
<dbReference type="InterPro" id="IPR036264">
    <property type="entry name" value="Bact_exopeptidase_dim_dom"/>
</dbReference>
<keyword evidence="11 15" id="KW-0457">Lysine biosynthesis</keyword>
<evidence type="ECO:0000256" key="8">
    <source>
        <dbReference type="ARBA" id="ARBA00022801"/>
    </source>
</evidence>
<dbReference type="Proteomes" id="UP000609531">
    <property type="component" value="Unassembled WGS sequence"/>
</dbReference>
<protein>
    <recommendedName>
        <fullName evidence="5 15">Succinyl-diaminopimelate desuccinylase</fullName>
        <shortName evidence="15">SDAP desuccinylase</shortName>
        <ecNumber evidence="4 15">3.5.1.18</ecNumber>
    </recommendedName>
    <alternativeName>
        <fullName evidence="13 15">N-succinyl-LL-2,6-diaminoheptanedioate amidohydrolase</fullName>
    </alternativeName>
</protein>
<dbReference type="EMBL" id="JAEKJA010000005">
    <property type="protein sequence ID" value="MBJ3775375.1"/>
    <property type="molecule type" value="Genomic_DNA"/>
</dbReference>
<evidence type="ECO:0000256" key="10">
    <source>
        <dbReference type="ARBA" id="ARBA00022915"/>
    </source>
</evidence>
<dbReference type="PANTHER" id="PTHR43808:SF31">
    <property type="entry name" value="N-ACETYL-L-CITRULLINE DEACETYLASE"/>
    <property type="match status" value="1"/>
</dbReference>
<feature type="binding site" evidence="15">
    <location>
        <position position="351"/>
    </location>
    <ligand>
        <name>Zn(2+)</name>
        <dbReference type="ChEBI" id="CHEBI:29105"/>
        <label>2</label>
    </ligand>
</feature>
<evidence type="ECO:0000256" key="15">
    <source>
        <dbReference type="HAMAP-Rule" id="MF_01690"/>
    </source>
</evidence>
<dbReference type="EC" id="3.5.1.18" evidence="4 15"/>
<evidence type="ECO:0000256" key="4">
    <source>
        <dbReference type="ARBA" id="ARBA00011921"/>
    </source>
</evidence>
<dbReference type="NCBIfam" id="NF009557">
    <property type="entry name" value="PRK13009.1"/>
    <property type="match status" value="1"/>
</dbReference>
<reference evidence="17" key="1">
    <citation type="submission" date="2020-12" db="EMBL/GenBank/DDBJ databases">
        <title>Bacterial taxonomy.</title>
        <authorList>
            <person name="Pan X."/>
        </authorList>
    </citation>
    <scope>NUCLEOTIDE SEQUENCE</scope>
    <source>
        <strain evidence="17">B2012</strain>
    </source>
</reference>
<evidence type="ECO:0000259" key="16">
    <source>
        <dbReference type="Pfam" id="PF07687"/>
    </source>
</evidence>
<dbReference type="InterPro" id="IPR050072">
    <property type="entry name" value="Peptidase_M20A"/>
</dbReference>
<comment type="cofactor">
    <cofactor evidence="15">
        <name>Zn(2+)</name>
        <dbReference type="ChEBI" id="CHEBI:29105"/>
    </cofactor>
    <cofactor evidence="15">
        <name>Co(2+)</name>
        <dbReference type="ChEBI" id="CHEBI:48828"/>
    </cofactor>
    <text evidence="15">Binds 2 Zn(2+) or Co(2+) ions per subunit.</text>
</comment>
<keyword evidence="7 15" id="KW-0479">Metal-binding</keyword>
<dbReference type="SUPFAM" id="SSF55031">
    <property type="entry name" value="Bacterial exopeptidase dimerisation domain"/>
    <property type="match status" value="1"/>
</dbReference>
<dbReference type="InterPro" id="IPR005941">
    <property type="entry name" value="DapE_proteobac"/>
</dbReference>
<accession>A0A934MFW9</accession>
<dbReference type="AlphaFoldDB" id="A0A934MFW9"/>
<dbReference type="GO" id="GO:0019877">
    <property type="term" value="P:diaminopimelate biosynthetic process"/>
    <property type="evidence" value="ECO:0007669"/>
    <property type="project" value="UniProtKB-UniRule"/>
</dbReference>
<comment type="function">
    <text evidence="15">Catalyzes the hydrolysis of N-succinyl-L,L-diaminopimelic acid (SDAP), forming succinate and LL-2,6-diaminopimelate (DAP), an intermediate involved in the bacterial biosynthesis of lysine and meso-diaminopimelic acid, an essential component of bacterial cell walls.</text>
</comment>
<evidence type="ECO:0000256" key="7">
    <source>
        <dbReference type="ARBA" id="ARBA00022723"/>
    </source>
</evidence>
<comment type="caution">
    <text evidence="17">The sequence shown here is derived from an EMBL/GenBank/DDBJ whole genome shotgun (WGS) entry which is preliminary data.</text>
</comment>
<keyword evidence="12 15" id="KW-0170">Cobalt</keyword>
<proteinExistence type="inferred from homology"/>
<evidence type="ECO:0000256" key="5">
    <source>
        <dbReference type="ARBA" id="ARBA00022391"/>
    </source>
</evidence>
<dbReference type="RefSeq" id="WP_198881280.1">
    <property type="nucleotide sequence ID" value="NZ_JAEKJA010000005.1"/>
</dbReference>
<feature type="active site" evidence="15">
    <location>
        <position position="73"/>
    </location>
</feature>
<organism evidence="17 18">
    <name type="scientific">Acuticoccus mangrovi</name>
    <dbReference type="NCBI Taxonomy" id="2796142"/>
    <lineage>
        <taxon>Bacteria</taxon>
        <taxon>Pseudomonadati</taxon>
        <taxon>Pseudomonadota</taxon>
        <taxon>Alphaproteobacteria</taxon>
        <taxon>Hyphomicrobiales</taxon>
        <taxon>Amorphaceae</taxon>
        <taxon>Acuticoccus</taxon>
    </lineage>
</organism>
<dbReference type="InterPro" id="IPR001261">
    <property type="entry name" value="ArgE/DapE_CS"/>
</dbReference>
<evidence type="ECO:0000313" key="17">
    <source>
        <dbReference type="EMBL" id="MBJ3775375.1"/>
    </source>
</evidence>
<keyword evidence="6 15" id="KW-0028">Amino-acid biosynthesis</keyword>
<dbReference type="GO" id="GO:0008270">
    <property type="term" value="F:zinc ion binding"/>
    <property type="evidence" value="ECO:0007669"/>
    <property type="project" value="UniProtKB-UniRule"/>
</dbReference>
<dbReference type="GO" id="GO:0006526">
    <property type="term" value="P:L-arginine biosynthetic process"/>
    <property type="evidence" value="ECO:0007669"/>
    <property type="project" value="TreeGrafter"/>
</dbReference>